<dbReference type="InterPro" id="IPR003368">
    <property type="entry name" value="POMP_repeat"/>
</dbReference>
<dbReference type="RefSeq" id="WP_149731428.1">
    <property type="nucleotide sequence ID" value="NZ_FMXB01000005.1"/>
</dbReference>
<evidence type="ECO:0000313" key="8">
    <source>
        <dbReference type="EMBL" id="SDA48487.1"/>
    </source>
</evidence>
<keyword evidence="6" id="KW-0472">Membrane</keyword>
<reference evidence="8 9" key="1">
    <citation type="submission" date="2016-10" db="EMBL/GenBank/DDBJ databases">
        <authorList>
            <person name="Varghese N."/>
            <person name="Submissions S."/>
        </authorList>
    </citation>
    <scope>NUCLEOTIDE SEQUENCE [LARGE SCALE GENOMIC DNA]</scope>
    <source>
        <strain evidence="8 9">DSM 16643</strain>
    </source>
</reference>
<dbReference type="PANTHER" id="PTHR31318">
    <property type="entry name" value="EXPRESSED PROTEIN-RELATED"/>
    <property type="match status" value="1"/>
</dbReference>
<evidence type="ECO:0000256" key="4">
    <source>
        <dbReference type="ARBA" id="ARBA00022525"/>
    </source>
</evidence>
<dbReference type="NCBIfam" id="TIGR01376">
    <property type="entry name" value="POMP_repeat"/>
    <property type="match status" value="1"/>
</dbReference>
<evidence type="ECO:0000256" key="5">
    <source>
        <dbReference type="ARBA" id="ARBA00022729"/>
    </source>
</evidence>
<keyword evidence="7" id="KW-0998">Cell outer membrane</keyword>
<name>A0A1G5VTF7_9EURY</name>
<keyword evidence="4" id="KW-0964">Secreted</keyword>
<evidence type="ECO:0000256" key="3">
    <source>
        <dbReference type="ARBA" id="ARBA00004613"/>
    </source>
</evidence>
<dbReference type="Proteomes" id="UP000323439">
    <property type="component" value="Unassembled WGS sequence"/>
</dbReference>
<evidence type="ECO:0000256" key="6">
    <source>
        <dbReference type="ARBA" id="ARBA00023136"/>
    </source>
</evidence>
<keyword evidence="9" id="KW-1185">Reference proteome</keyword>
<dbReference type="InterPro" id="IPR011050">
    <property type="entry name" value="Pectin_lyase_fold/virulence"/>
</dbReference>
<accession>A0A1G5VTF7</accession>
<evidence type="ECO:0000313" key="9">
    <source>
        <dbReference type="Proteomes" id="UP000323439"/>
    </source>
</evidence>
<dbReference type="AlphaFoldDB" id="A0A1G5VTF7"/>
<organism evidence="8 9">
    <name type="scientific">Methanobrevibacter millerae</name>
    <dbReference type="NCBI Taxonomy" id="230361"/>
    <lineage>
        <taxon>Archaea</taxon>
        <taxon>Methanobacteriati</taxon>
        <taxon>Methanobacteriota</taxon>
        <taxon>Methanomada group</taxon>
        <taxon>Methanobacteria</taxon>
        <taxon>Methanobacteriales</taxon>
        <taxon>Methanobacteriaceae</taxon>
        <taxon>Methanobrevibacter</taxon>
    </lineage>
</organism>
<evidence type="ECO:0000256" key="2">
    <source>
        <dbReference type="ARBA" id="ARBA00004442"/>
    </source>
</evidence>
<dbReference type="OrthoDB" id="78228at2157"/>
<sequence length="1134" mass="127249">MNFKEFEELINSGAEEIVLTEDIFISDEDNSKSFEISLDVDNLIIDGNNHTIESVNCEFEIRGDNITFKNINFKDIENLSTIKNKGYLNIENCNFDSYHIFATDSKLNLFNSHINCKKFLKNNLVSPIEGIVSENSILYLNNCNVTGISCIDSELEINNCFIENVPDLGYSGISSNKSLLKLNNCDFKDLGNRIIIQESSVDFDDCNFADSKYIDISYSSVNFCDCNFTNNKSPHNGGAIYASNSTVKLINSNFDGNSSIKVGKVIYSQDSTLILDACEFREELNDIVVNRASHDDVERDECIIIKNTKFKGHHQIITTENILLEGNIGLMDENIKIIKDTQFLTDLISSNQKEINLDNYFFIKGIISINADNLVIDGCGNTLDGNRSKYSGFIIIGENITLKNINFKNISTESYEGSVIFNKSRSLKIENCSFENISDWVNGRAIYNYDGHILIENSLFKTNVAAIGLDNGGAIYNHLGSIDIKNSDFIDNHTGHNGGAIYNFNGNICIFRCNFKDNCSKYLGESYMINYGGAIHNDHGQIEVYQSNFKDNFVFGGGDAIFNEGEMNLKRCNFEGRDSDVIANKGILSLDDCKFSNDNVILNNSMLCILENQKNYLNNFISNDFGKIHYISDVETIPNKNNFKYLDDLINSKDCPEITLSCDIIVGNEENDYFDKGIEINRDNLVIDGNGHTIDGNLISSIFKIESKNITLKNIIFKNALYTINGAINASDAKINLENCIFKSIVSLPQKDVSDKSSSIFIENSHLELINSKFDDGIGTALSSHNSSINILSCEFESIESIDANIIYIKNSAIKINNSSFLKNHGNNRLIYCSDSSVDISDSVFENNLMGIAGIDDSSPSRSNRFKNCIFNGNVCVEPLCKLTSVNNRKFSFDGCNFINNSISIRGLIFFVNMSLFISNCCFENNKSFEFLPNKLINGNNHIYLKSCIFKNNQHFSALIKANRLNIRDEEYDSLKNYLDVKYVSSIVCLDLSDKNNLILESNIFLEDSLKINNDLIIDGNNKKICCTFKEIHINSNVIFKNIIFEDAKINNSKNLTLENSFFEGSVSLVNAGEFTLKNCEFENDCLINNKGTVILIDGDKKDVLRDKKIGLYKNVEDDEEEVGLGLDALFGGL</sequence>
<protein>
    <submittedName>
        <fullName evidence="8">Polymorphic outer membrane protein repeat-containing protein</fullName>
    </submittedName>
</protein>
<dbReference type="PANTHER" id="PTHR31318:SF2">
    <property type="entry name" value="PECTIN LYASE-LIKE FAMILY PROTEIN-RELATED"/>
    <property type="match status" value="1"/>
</dbReference>
<keyword evidence="5" id="KW-0732">Signal</keyword>
<dbReference type="SUPFAM" id="SSF51126">
    <property type="entry name" value="Pectin lyase-like"/>
    <property type="match status" value="3"/>
</dbReference>
<dbReference type="EMBL" id="FMXB01000005">
    <property type="protein sequence ID" value="SDA48487.1"/>
    <property type="molecule type" value="Genomic_DNA"/>
</dbReference>
<comment type="subcellular location">
    <subcellularLocation>
        <location evidence="1">Cell envelope</location>
    </subcellularLocation>
    <subcellularLocation>
        <location evidence="2">Cell outer membrane</location>
    </subcellularLocation>
    <subcellularLocation>
        <location evidence="3">Secreted</location>
    </subcellularLocation>
</comment>
<evidence type="ECO:0000256" key="7">
    <source>
        <dbReference type="ARBA" id="ARBA00023237"/>
    </source>
</evidence>
<evidence type="ECO:0000256" key="1">
    <source>
        <dbReference type="ARBA" id="ARBA00004196"/>
    </source>
</evidence>
<gene>
    <name evidence="8" type="ORF">SAMN02910315_00817</name>
</gene>
<proteinExistence type="predicted"/>
<dbReference type="GO" id="GO:0005576">
    <property type="term" value="C:extracellular region"/>
    <property type="evidence" value="ECO:0007669"/>
    <property type="project" value="UniProtKB-SubCell"/>
</dbReference>